<accession>D3KH06</accession>
<dbReference type="OMA" id="RLMENIG"/>
<protein>
    <submittedName>
        <fullName evidence="1">Uncharacterized protein</fullName>
    </submittedName>
</protein>
<dbReference type="EMBL" id="AACB03000002">
    <property type="protein sequence ID" value="KAE8304221.1"/>
    <property type="molecule type" value="Genomic_DNA"/>
</dbReference>
<organism evidence="1 2">
    <name type="scientific">Giardia intestinalis (strain ATCC 50803 / WB clone C6)</name>
    <name type="common">Giardia lamblia</name>
    <dbReference type="NCBI Taxonomy" id="184922"/>
    <lineage>
        <taxon>Eukaryota</taxon>
        <taxon>Metamonada</taxon>
        <taxon>Diplomonadida</taxon>
        <taxon>Hexamitidae</taxon>
        <taxon>Giardiinae</taxon>
        <taxon>Giardia</taxon>
    </lineage>
</organism>
<dbReference type="HOGENOM" id="CLU_1848869_0_0_1"/>
<proteinExistence type="predicted"/>
<name>D3KH06_GIAIC</name>
<evidence type="ECO:0000313" key="2">
    <source>
        <dbReference type="Proteomes" id="UP000001548"/>
    </source>
</evidence>
<dbReference type="VEuPathDB" id="GiardiaDB:GL50803_20666"/>
<comment type="caution">
    <text evidence="1">The sequence shown here is derived from an EMBL/GenBank/DDBJ whole genome shotgun (WGS) entry which is preliminary data.</text>
</comment>
<evidence type="ECO:0000313" key="1">
    <source>
        <dbReference type="EMBL" id="KAE8304221.1"/>
    </source>
</evidence>
<dbReference type="Proteomes" id="UP000001548">
    <property type="component" value="Unassembled WGS sequence"/>
</dbReference>
<gene>
    <name evidence="1" type="ORF">GL50803_0020666</name>
</gene>
<reference evidence="1 2" key="1">
    <citation type="journal article" date="2007" name="Science">
        <title>Genomic minimalism in the early diverging intestinal parasite Giardia lamblia.</title>
        <authorList>
            <person name="Morrison H.G."/>
            <person name="McArthur A.G."/>
            <person name="Gillin F.D."/>
            <person name="Aley S.B."/>
            <person name="Adam R.D."/>
            <person name="Olsen G.J."/>
            <person name="Best A.A."/>
            <person name="Cande W.Z."/>
            <person name="Chen F."/>
            <person name="Cipriano M.J."/>
            <person name="Davids B.J."/>
            <person name="Dawson S.C."/>
            <person name="Elmendorf H.G."/>
            <person name="Hehl A.B."/>
            <person name="Holder M.E."/>
            <person name="Huse S.M."/>
            <person name="Kim U.U."/>
            <person name="Lasek-Nesselquist E."/>
            <person name="Manning G."/>
            <person name="Nigam A."/>
            <person name="Nixon J.E."/>
            <person name="Palm D."/>
            <person name="Passamaneck N.E."/>
            <person name="Prabhu A."/>
            <person name="Reich C.I."/>
            <person name="Reiner D.S."/>
            <person name="Samuelson J."/>
            <person name="Svard S.G."/>
            <person name="Sogin M.L."/>
        </authorList>
    </citation>
    <scope>NUCLEOTIDE SEQUENCE [LARGE SCALE GENOMIC DNA]</scope>
    <source>
        <strain evidence="1 2">WB C6</strain>
    </source>
</reference>
<keyword evidence="2" id="KW-1185">Reference proteome</keyword>
<sequence length="139" mass="15670">MADIAGYITEDLKCTNMLTDGLKNIALEARETVISQLATIRELEEEHQVSSAQLQRLMENIGTRSETAASMHKYLTELEEEDRQIAKLLSAIKYQVNTYYGCIYLLLGKRPLAMPWDVDRVSPVSLRNSCTVDLCVGDQ</sequence>
<dbReference type="AlphaFoldDB" id="D3KH06"/>